<proteinExistence type="predicted"/>
<protein>
    <submittedName>
        <fullName evidence="2">Uncharacterized protein</fullName>
    </submittedName>
</protein>
<keyword evidence="1" id="KW-0812">Transmembrane</keyword>
<feature type="transmembrane region" description="Helical" evidence="1">
    <location>
        <begin position="78"/>
        <end position="99"/>
    </location>
</feature>
<accession>A0A2I1GZ29</accession>
<name>A0A2I1GZ29_9GLOM</name>
<dbReference type="Proteomes" id="UP000234323">
    <property type="component" value="Unassembled WGS sequence"/>
</dbReference>
<gene>
    <name evidence="2" type="ORF">RhiirA4_469182</name>
</gene>
<organism evidence="2 3">
    <name type="scientific">Rhizophagus irregularis</name>
    <dbReference type="NCBI Taxonomy" id="588596"/>
    <lineage>
        <taxon>Eukaryota</taxon>
        <taxon>Fungi</taxon>
        <taxon>Fungi incertae sedis</taxon>
        <taxon>Mucoromycota</taxon>
        <taxon>Glomeromycotina</taxon>
        <taxon>Glomeromycetes</taxon>
        <taxon>Glomerales</taxon>
        <taxon>Glomeraceae</taxon>
        <taxon>Rhizophagus</taxon>
    </lineage>
</organism>
<comment type="caution">
    <text evidence="2">The sequence shown here is derived from an EMBL/GenBank/DDBJ whole genome shotgun (WGS) entry which is preliminary data.</text>
</comment>
<dbReference type="EMBL" id="LLXI01001099">
    <property type="protein sequence ID" value="PKY51883.1"/>
    <property type="molecule type" value="Genomic_DNA"/>
</dbReference>
<reference evidence="2 3" key="1">
    <citation type="submission" date="2015-10" db="EMBL/GenBank/DDBJ databases">
        <title>Genome analyses suggest a sexual origin of heterokaryosis in a supposedly ancient asexual fungus.</title>
        <authorList>
            <person name="Ropars J."/>
            <person name="Sedzielewska K."/>
            <person name="Noel J."/>
            <person name="Charron P."/>
            <person name="Farinelli L."/>
            <person name="Marton T."/>
            <person name="Kruger M."/>
            <person name="Pelin A."/>
            <person name="Brachmann A."/>
            <person name="Corradi N."/>
        </authorList>
    </citation>
    <scope>NUCLEOTIDE SEQUENCE [LARGE SCALE GENOMIC DNA]</scope>
    <source>
        <strain evidence="2 3">A4</strain>
    </source>
</reference>
<keyword evidence="1" id="KW-0472">Membrane</keyword>
<evidence type="ECO:0000256" key="1">
    <source>
        <dbReference type="SAM" id="Phobius"/>
    </source>
</evidence>
<evidence type="ECO:0000313" key="3">
    <source>
        <dbReference type="Proteomes" id="UP000234323"/>
    </source>
</evidence>
<keyword evidence="1" id="KW-1133">Transmembrane helix</keyword>
<keyword evidence="3" id="KW-1185">Reference proteome</keyword>
<evidence type="ECO:0000313" key="2">
    <source>
        <dbReference type="EMBL" id="PKY51883.1"/>
    </source>
</evidence>
<dbReference type="AlphaFoldDB" id="A0A2I1GZ29"/>
<sequence>MKTEKLENAEMVNDKILFKQKMREGTNITVHIKQTPNIGEEFRGEKLVTTRLAMDILEEGQNPAVLHMLQDVILVLRLVVYLVVPEVLFHMYHLVWYYLKQFHYS</sequence>